<organism evidence="2 3">
    <name type="scientific">Rodentibacter trehalosifermentans</name>
    <dbReference type="NCBI Taxonomy" id="1908263"/>
    <lineage>
        <taxon>Bacteria</taxon>
        <taxon>Pseudomonadati</taxon>
        <taxon>Pseudomonadota</taxon>
        <taxon>Gammaproteobacteria</taxon>
        <taxon>Pasteurellales</taxon>
        <taxon>Pasteurellaceae</taxon>
        <taxon>Rodentibacter</taxon>
    </lineage>
</organism>
<name>A0A1V3J6C5_9PAST</name>
<accession>A0A1V3J6C5</accession>
<comment type="caution">
    <text evidence="2">The sequence shown here is derived from an EMBL/GenBank/DDBJ whole genome shotgun (WGS) entry which is preliminary data.</text>
</comment>
<feature type="transmembrane region" description="Helical" evidence="1">
    <location>
        <begin position="39"/>
        <end position="72"/>
    </location>
</feature>
<protein>
    <submittedName>
        <fullName evidence="2">Uncharacterized protein</fullName>
    </submittedName>
</protein>
<reference evidence="2 3" key="1">
    <citation type="submission" date="2016-10" db="EMBL/GenBank/DDBJ databases">
        <title>Rodentibacter gen. nov. and new species.</title>
        <authorList>
            <person name="Christensen H."/>
        </authorList>
    </citation>
    <scope>NUCLEOTIDE SEQUENCE [LARGE SCALE GENOMIC DNA]</scope>
    <source>
        <strain evidence="2 3">H1987082031</strain>
    </source>
</reference>
<dbReference type="AlphaFoldDB" id="A0A1V3J6C5"/>
<keyword evidence="1" id="KW-1133">Transmembrane helix</keyword>
<gene>
    <name evidence="2" type="ORF">BKK52_01245</name>
</gene>
<evidence type="ECO:0000313" key="2">
    <source>
        <dbReference type="EMBL" id="OOF50802.1"/>
    </source>
</evidence>
<dbReference type="EMBL" id="MLHL01000006">
    <property type="protein sequence ID" value="OOF50802.1"/>
    <property type="molecule type" value="Genomic_DNA"/>
</dbReference>
<sequence>MKFPRKRQIWRYYLLAYYTIKYLIYRFKKWQHPKPLKVVYGVIVASIVLIALYFSFIIAVFAFILGLAFLVLKFAGYRNFESYYFNVYYHYNKNN</sequence>
<dbReference type="Proteomes" id="UP000189161">
    <property type="component" value="Unassembled WGS sequence"/>
</dbReference>
<feature type="transmembrane region" description="Helical" evidence="1">
    <location>
        <begin position="9"/>
        <end position="27"/>
    </location>
</feature>
<keyword evidence="1" id="KW-0812">Transmembrane</keyword>
<keyword evidence="3" id="KW-1185">Reference proteome</keyword>
<evidence type="ECO:0000313" key="3">
    <source>
        <dbReference type="Proteomes" id="UP000189161"/>
    </source>
</evidence>
<evidence type="ECO:0000256" key="1">
    <source>
        <dbReference type="SAM" id="Phobius"/>
    </source>
</evidence>
<keyword evidence="1" id="KW-0472">Membrane</keyword>
<proteinExistence type="predicted"/>